<evidence type="ECO:0000256" key="6">
    <source>
        <dbReference type="ARBA" id="ARBA00022605"/>
    </source>
</evidence>
<organism evidence="12 13">
    <name type="scientific">Parashewanella curva</name>
    <dbReference type="NCBI Taxonomy" id="2338552"/>
    <lineage>
        <taxon>Bacteria</taxon>
        <taxon>Pseudomonadati</taxon>
        <taxon>Pseudomonadota</taxon>
        <taxon>Gammaproteobacteria</taxon>
        <taxon>Alteromonadales</taxon>
        <taxon>Shewanellaceae</taxon>
        <taxon>Parashewanella</taxon>
    </lineage>
</organism>
<comment type="pathway">
    <text evidence="3 9 11">Amino-acid biosynthesis; L-histidine biosynthesis; L-histidine from 5-phospho-alpha-D-ribose 1-diphosphate: step 4/9.</text>
</comment>
<dbReference type="GO" id="GO:0003949">
    <property type="term" value="F:1-(5-phosphoribosyl)-5-[(5-phosphoribosylamino)methylideneamino]imidazole-4-carboxamide isomerase activity"/>
    <property type="evidence" value="ECO:0007669"/>
    <property type="project" value="UniProtKB-UniRule"/>
</dbReference>
<evidence type="ECO:0000313" key="13">
    <source>
        <dbReference type="Proteomes" id="UP000281474"/>
    </source>
</evidence>
<dbReference type="FunFam" id="3.20.20.70:FF:000009">
    <property type="entry name" value="1-(5-phosphoribosyl)-5-[(5-phosphoribosylamino)methylideneamino] imidazole-4-carboxamide isomerase"/>
    <property type="match status" value="1"/>
</dbReference>
<evidence type="ECO:0000256" key="1">
    <source>
        <dbReference type="ARBA" id="ARBA00000901"/>
    </source>
</evidence>
<dbReference type="NCBIfam" id="TIGR00007">
    <property type="entry name" value="1-(5-phosphoribosyl)-5-[(5-phosphoribosylamino)methylideneamino]imidazole-4-carboxamide isomerase"/>
    <property type="match status" value="1"/>
</dbReference>
<dbReference type="Pfam" id="PF00977">
    <property type="entry name" value="His_biosynth"/>
    <property type="match status" value="1"/>
</dbReference>
<keyword evidence="8 9" id="KW-0413">Isomerase</keyword>
<evidence type="ECO:0000256" key="4">
    <source>
        <dbReference type="ARBA" id="ARBA00009667"/>
    </source>
</evidence>
<evidence type="ECO:0000256" key="11">
    <source>
        <dbReference type="RuleBase" id="RU003658"/>
    </source>
</evidence>
<dbReference type="SUPFAM" id="SSF51366">
    <property type="entry name" value="Ribulose-phoshate binding barrel"/>
    <property type="match status" value="1"/>
</dbReference>
<protein>
    <recommendedName>
        <fullName evidence="9 11">1-(5-phosphoribosyl)-5-[(5-phosphoribosylamino)methylideneamino] imidazole-4-carboxamide isomerase</fullName>
        <ecNumber evidence="9 11">5.3.1.16</ecNumber>
    </recommendedName>
    <alternativeName>
        <fullName evidence="9">Phosphoribosylformimino-5-aminoimidazole carboxamide ribotide isomerase</fullName>
    </alternativeName>
</protein>
<evidence type="ECO:0000256" key="9">
    <source>
        <dbReference type="HAMAP-Rule" id="MF_01014"/>
    </source>
</evidence>
<evidence type="ECO:0000256" key="2">
    <source>
        <dbReference type="ARBA" id="ARBA00004496"/>
    </source>
</evidence>
<dbReference type="PANTHER" id="PTHR43090">
    <property type="entry name" value="1-(5-PHOSPHORIBOSYL)-5-[(5-PHOSPHORIBOSYLAMINO)METHYLIDENEAMINO] IMIDAZOLE-4-CARBOXAMIDE ISOMERASE"/>
    <property type="match status" value="1"/>
</dbReference>
<dbReference type="AlphaFoldDB" id="A0A3L8PWG8"/>
<dbReference type="HAMAP" id="MF_01014">
    <property type="entry name" value="HisA"/>
    <property type="match status" value="1"/>
</dbReference>
<dbReference type="InterPro" id="IPR011060">
    <property type="entry name" value="RibuloseP-bd_barrel"/>
</dbReference>
<sequence>MIIPAIDLIDGKVVRLFQGDYAKQTDFSVDPLTQLQSYQQQGAKWLHIVDLTGAKYPQKRQLSLIKTLTQSLSSNIQVGGGIRNIQQVEDLINIGVKRVVIGSLAVSQPEIVKQCFERFGSERICLALDINIMKDGKKYVATSGWQANSNVTLENLLDTYQAYKVKHCLVTDISCDGTLQGANVNLYKELSQQYPDIQWQASGGIGNLQDIENVKQSGAPCVIVGRALLINEFTVEEAIQCWQNG</sequence>
<reference evidence="12 13" key="1">
    <citation type="submission" date="2018-09" db="EMBL/GenBank/DDBJ databases">
        <title>Phylogeny of the Shewanellaceae, and recommendation for two new genera, Pseudoshewanella and Parashewanella.</title>
        <authorList>
            <person name="Wang G."/>
        </authorList>
    </citation>
    <scope>NUCLEOTIDE SEQUENCE [LARGE SCALE GENOMIC DNA]</scope>
    <source>
        <strain evidence="12 13">C51</strain>
    </source>
</reference>
<keyword evidence="6 9" id="KW-0028">Amino-acid biosynthesis</keyword>
<dbReference type="EMBL" id="QZEI01000074">
    <property type="protein sequence ID" value="RLV58402.1"/>
    <property type="molecule type" value="Genomic_DNA"/>
</dbReference>
<keyword evidence="5 9" id="KW-0963">Cytoplasm</keyword>
<evidence type="ECO:0000256" key="3">
    <source>
        <dbReference type="ARBA" id="ARBA00005133"/>
    </source>
</evidence>
<accession>A0A3L8PWG8</accession>
<dbReference type="Proteomes" id="UP000281474">
    <property type="component" value="Unassembled WGS sequence"/>
</dbReference>
<keyword evidence="13" id="KW-1185">Reference proteome</keyword>
<evidence type="ECO:0000256" key="5">
    <source>
        <dbReference type="ARBA" id="ARBA00022490"/>
    </source>
</evidence>
<feature type="active site" description="Proton donor" evidence="9">
    <location>
        <position position="129"/>
    </location>
</feature>
<dbReference type="GO" id="GO:0000105">
    <property type="term" value="P:L-histidine biosynthetic process"/>
    <property type="evidence" value="ECO:0007669"/>
    <property type="project" value="UniProtKB-UniRule"/>
</dbReference>
<evidence type="ECO:0000256" key="8">
    <source>
        <dbReference type="ARBA" id="ARBA00023235"/>
    </source>
</evidence>
<evidence type="ECO:0000256" key="10">
    <source>
        <dbReference type="RuleBase" id="RU003657"/>
    </source>
</evidence>
<dbReference type="GO" id="GO:0005737">
    <property type="term" value="C:cytoplasm"/>
    <property type="evidence" value="ECO:0007669"/>
    <property type="project" value="UniProtKB-SubCell"/>
</dbReference>
<dbReference type="UniPathway" id="UPA00031">
    <property type="reaction ID" value="UER00009"/>
</dbReference>
<dbReference type="InterPro" id="IPR023016">
    <property type="entry name" value="HisA/PriA"/>
</dbReference>
<name>A0A3L8PWG8_9GAMM</name>
<dbReference type="Gene3D" id="3.20.20.70">
    <property type="entry name" value="Aldolase class I"/>
    <property type="match status" value="1"/>
</dbReference>
<comment type="subcellular location">
    <subcellularLocation>
        <location evidence="2 9 11">Cytoplasm</location>
    </subcellularLocation>
</comment>
<comment type="catalytic activity">
    <reaction evidence="1 9 11">
        <text>1-(5-phospho-beta-D-ribosyl)-5-[(5-phospho-beta-D-ribosylamino)methylideneamino]imidazole-4-carboxamide = 5-[(5-phospho-1-deoxy-D-ribulos-1-ylimino)methylamino]-1-(5-phospho-beta-D-ribosyl)imidazole-4-carboxamide</text>
        <dbReference type="Rhea" id="RHEA:15469"/>
        <dbReference type="ChEBI" id="CHEBI:58435"/>
        <dbReference type="ChEBI" id="CHEBI:58525"/>
        <dbReference type="EC" id="5.3.1.16"/>
    </reaction>
</comment>
<dbReference type="RefSeq" id="WP_121840272.1">
    <property type="nucleotide sequence ID" value="NZ_ML014823.1"/>
</dbReference>
<dbReference type="InterPro" id="IPR044524">
    <property type="entry name" value="Isoase_HisA-like"/>
</dbReference>
<dbReference type="EC" id="5.3.1.16" evidence="9 11"/>
<dbReference type="InterPro" id="IPR006062">
    <property type="entry name" value="His_biosynth"/>
</dbReference>
<gene>
    <name evidence="9 12" type="primary">hisA</name>
    <name evidence="12" type="ORF">D5018_17455</name>
</gene>
<dbReference type="GO" id="GO:0000162">
    <property type="term" value="P:L-tryptophan biosynthetic process"/>
    <property type="evidence" value="ECO:0007669"/>
    <property type="project" value="TreeGrafter"/>
</dbReference>
<dbReference type="OrthoDB" id="9807749at2"/>
<dbReference type="PANTHER" id="PTHR43090:SF2">
    <property type="entry name" value="1-(5-PHOSPHORIBOSYL)-5-[(5-PHOSPHORIBOSYLAMINO)METHYLIDENEAMINO] IMIDAZOLE-4-CARBOXAMIDE ISOMERASE"/>
    <property type="match status" value="1"/>
</dbReference>
<dbReference type="CDD" id="cd04732">
    <property type="entry name" value="HisA"/>
    <property type="match status" value="1"/>
</dbReference>
<keyword evidence="7 9" id="KW-0368">Histidine biosynthesis</keyword>
<proteinExistence type="inferred from homology"/>
<comment type="similarity">
    <text evidence="4 9 10">Belongs to the HisA/HisF family.</text>
</comment>
<comment type="caution">
    <text evidence="12">The sequence shown here is derived from an EMBL/GenBank/DDBJ whole genome shotgun (WGS) entry which is preliminary data.</text>
</comment>
<evidence type="ECO:0000256" key="7">
    <source>
        <dbReference type="ARBA" id="ARBA00023102"/>
    </source>
</evidence>
<evidence type="ECO:0000313" key="12">
    <source>
        <dbReference type="EMBL" id="RLV58402.1"/>
    </source>
</evidence>
<dbReference type="InterPro" id="IPR013785">
    <property type="entry name" value="Aldolase_TIM"/>
</dbReference>
<dbReference type="InterPro" id="IPR006063">
    <property type="entry name" value="HisA_bact_arch"/>
</dbReference>
<feature type="active site" description="Proton acceptor" evidence="9">
    <location>
        <position position="7"/>
    </location>
</feature>